<keyword evidence="2 4" id="KW-0012">Acyltransferase</keyword>
<dbReference type="InterPro" id="IPR001227">
    <property type="entry name" value="Ac_transferase_dom_sf"/>
</dbReference>
<dbReference type="InterPro" id="IPR014043">
    <property type="entry name" value="Acyl_transferase_dom"/>
</dbReference>
<evidence type="ECO:0000256" key="3">
    <source>
        <dbReference type="ARBA" id="ARBA00048462"/>
    </source>
</evidence>
<feature type="active site" evidence="5">
    <location>
        <position position="92"/>
    </location>
</feature>
<dbReference type="Proteomes" id="UP000664277">
    <property type="component" value="Unassembled WGS sequence"/>
</dbReference>
<evidence type="ECO:0000256" key="2">
    <source>
        <dbReference type="ARBA" id="ARBA00023315"/>
    </source>
</evidence>
<dbReference type="Gene3D" id="3.40.366.10">
    <property type="entry name" value="Malonyl-Coenzyme A Acyl Carrier Protein, domain 2"/>
    <property type="match status" value="1"/>
</dbReference>
<comment type="caution">
    <text evidence="7">The sequence shown here is derived from an EMBL/GenBank/DDBJ whole genome shotgun (WGS) entry which is preliminary data.</text>
</comment>
<evidence type="ECO:0000313" key="7">
    <source>
        <dbReference type="EMBL" id="MBN8658818.1"/>
    </source>
</evidence>
<dbReference type="PANTHER" id="PTHR42681">
    <property type="entry name" value="MALONYL-COA-ACYL CARRIER PROTEIN TRANSACYLASE, MITOCHONDRIAL"/>
    <property type="match status" value="1"/>
</dbReference>
<dbReference type="SUPFAM" id="SSF55048">
    <property type="entry name" value="Probable ACP-binding domain of malonyl-CoA ACP transacylase"/>
    <property type="match status" value="1"/>
</dbReference>
<evidence type="ECO:0000259" key="6">
    <source>
        <dbReference type="SMART" id="SM00827"/>
    </source>
</evidence>
<dbReference type="Pfam" id="PF00698">
    <property type="entry name" value="Acyl_transf_1"/>
    <property type="match status" value="1"/>
</dbReference>
<sequence length="327" mass="34127">MAKLACVFPGQGSQSVGMGLDLEQGNSTARDTFAKIDAAAGRSLSQLCFQGPEDALKRTINTQPTILAVSLAAWAAYQKAGGPKPDFVAGHSLGEFSALCAAGVLSLEDTVKLVEKRASLMESCPKGAMTAVLGMSAEALEAVCQEVSQALLAEGKPVGGTEHVVLVANFNTREQLVISGNPDAVTRAGALVKERGGKAIPLPVGGAFHSPLMSAAAHEFAQTLKDCQFAPAAFTVVQNFDAQGTKEPEVMKEKLGRQMESAVRWTATVEYMAANGVDTIVEIGPGKVLAGLVKKIDRQIKVFNIFDQASLAETVAALSLSEKPALA</sequence>
<dbReference type="InterPro" id="IPR004410">
    <property type="entry name" value="Malonyl_CoA-ACP_transAc_FabD"/>
</dbReference>
<dbReference type="NCBIfam" id="TIGR00128">
    <property type="entry name" value="fabD"/>
    <property type="match status" value="1"/>
</dbReference>
<keyword evidence="1 4" id="KW-0808">Transferase</keyword>
<accession>A0A8J7PF30</accession>
<comment type="catalytic activity">
    <reaction evidence="3 4">
        <text>holo-[ACP] + malonyl-CoA = malonyl-[ACP] + CoA</text>
        <dbReference type="Rhea" id="RHEA:41792"/>
        <dbReference type="Rhea" id="RHEA-COMP:9623"/>
        <dbReference type="Rhea" id="RHEA-COMP:9685"/>
        <dbReference type="ChEBI" id="CHEBI:57287"/>
        <dbReference type="ChEBI" id="CHEBI:57384"/>
        <dbReference type="ChEBI" id="CHEBI:64479"/>
        <dbReference type="ChEBI" id="CHEBI:78449"/>
        <dbReference type="EC" id="2.3.1.39"/>
    </reaction>
</comment>
<comment type="similarity">
    <text evidence="4">Belongs to the fabD family.</text>
</comment>
<evidence type="ECO:0000256" key="1">
    <source>
        <dbReference type="ARBA" id="ARBA00022679"/>
    </source>
</evidence>
<evidence type="ECO:0000256" key="4">
    <source>
        <dbReference type="PIRNR" id="PIRNR000446"/>
    </source>
</evidence>
<dbReference type="PANTHER" id="PTHR42681:SF1">
    <property type="entry name" value="MALONYL-COA-ACYL CARRIER PROTEIN TRANSACYLASE, MITOCHONDRIAL"/>
    <property type="match status" value="1"/>
</dbReference>
<reference evidence="7" key="1">
    <citation type="submission" date="2021-02" db="EMBL/GenBank/DDBJ databases">
        <title>Genome-Resolved Metagenomics of a Microbial Community Performing Photosynthetic Biological Nutrient Removal.</title>
        <authorList>
            <person name="Mcdaniel E.A."/>
        </authorList>
    </citation>
    <scope>NUCLEOTIDE SEQUENCE</scope>
    <source>
        <strain evidence="7">UWPOB_OBS1</strain>
    </source>
</reference>
<feature type="active site" evidence="5">
    <location>
        <position position="209"/>
    </location>
</feature>
<dbReference type="EMBL" id="JAFLCK010000001">
    <property type="protein sequence ID" value="MBN8658818.1"/>
    <property type="molecule type" value="Genomic_DNA"/>
</dbReference>
<dbReference type="PIRSF" id="PIRSF000446">
    <property type="entry name" value="Mct"/>
    <property type="match status" value="1"/>
</dbReference>
<dbReference type="SUPFAM" id="SSF52151">
    <property type="entry name" value="FabD/lysophospholipase-like"/>
    <property type="match status" value="1"/>
</dbReference>
<dbReference type="InterPro" id="IPR016036">
    <property type="entry name" value="Malonyl_transacylase_ACP-bd"/>
</dbReference>
<feature type="domain" description="Malonyl-CoA:ACP transacylase (MAT)" evidence="6">
    <location>
        <begin position="7"/>
        <end position="324"/>
    </location>
</feature>
<dbReference type="InterPro" id="IPR024925">
    <property type="entry name" value="Malonyl_CoA-ACP_transAc"/>
</dbReference>
<dbReference type="SMART" id="SM00827">
    <property type="entry name" value="PKS_AT"/>
    <property type="match status" value="1"/>
</dbReference>
<dbReference type="InterPro" id="IPR050858">
    <property type="entry name" value="Mal-CoA-ACP_Trans/PKS_FabD"/>
</dbReference>
<dbReference type="InterPro" id="IPR016035">
    <property type="entry name" value="Acyl_Trfase/lysoPLipase"/>
</dbReference>
<organism evidence="7 8">
    <name type="scientific">Candidatus Obscuribacter phosphatis</name>
    <dbReference type="NCBI Taxonomy" id="1906157"/>
    <lineage>
        <taxon>Bacteria</taxon>
        <taxon>Bacillati</taxon>
        <taxon>Candidatus Melainabacteria</taxon>
        <taxon>Candidatus Obscuribacterales</taxon>
        <taxon>Candidatus Obscuribacteraceae</taxon>
        <taxon>Candidatus Obscuribacter</taxon>
    </lineage>
</organism>
<dbReference type="GO" id="GO:0005829">
    <property type="term" value="C:cytosol"/>
    <property type="evidence" value="ECO:0007669"/>
    <property type="project" value="TreeGrafter"/>
</dbReference>
<dbReference type="GO" id="GO:0006633">
    <property type="term" value="P:fatty acid biosynthetic process"/>
    <property type="evidence" value="ECO:0007669"/>
    <property type="project" value="TreeGrafter"/>
</dbReference>
<dbReference type="EC" id="2.3.1.39" evidence="4"/>
<dbReference type="AlphaFoldDB" id="A0A8J7PF30"/>
<dbReference type="Gene3D" id="3.30.70.250">
    <property type="entry name" value="Malonyl-CoA ACP transacylase, ACP-binding"/>
    <property type="match status" value="1"/>
</dbReference>
<proteinExistence type="inferred from homology"/>
<evidence type="ECO:0000256" key="5">
    <source>
        <dbReference type="PIRSR" id="PIRSR000446-1"/>
    </source>
</evidence>
<gene>
    <name evidence="7" type="primary">fabD</name>
    <name evidence="7" type="ORF">J0M35_00530</name>
</gene>
<name>A0A8J7PF30_9BACT</name>
<evidence type="ECO:0000313" key="8">
    <source>
        <dbReference type="Proteomes" id="UP000664277"/>
    </source>
</evidence>
<protein>
    <recommendedName>
        <fullName evidence="4">Malonyl CoA-acyl carrier protein transacylase</fullName>
        <ecNumber evidence="4">2.3.1.39</ecNumber>
    </recommendedName>
</protein>
<dbReference type="GO" id="GO:0004314">
    <property type="term" value="F:[acyl-carrier-protein] S-malonyltransferase activity"/>
    <property type="evidence" value="ECO:0007669"/>
    <property type="project" value="UniProtKB-EC"/>
</dbReference>